<dbReference type="OrthoDB" id="9837000at2759"/>
<dbReference type="SUPFAM" id="SSF143503">
    <property type="entry name" value="PUG domain-like"/>
    <property type="match status" value="1"/>
</dbReference>
<evidence type="ECO:0000313" key="3">
    <source>
        <dbReference type="EMBL" id="TSK38482.1"/>
    </source>
</evidence>
<comment type="similarity">
    <text evidence="1">Belongs to the SPATA2 family.</text>
</comment>
<evidence type="ECO:0000256" key="1">
    <source>
        <dbReference type="ARBA" id="ARBA00038142"/>
    </source>
</evidence>
<sequence length="581" mass="66135">MSAGIKKNRVGCLGDYQASLEQRLQKGEWDLVCRDEELCKEVEMKLLECSPQDFYPQLGLDTMSVIETSLRASCHSLGRNRLESLVKAFEVLELAALNLYLCPWRKEYKVVKMFSGMFTHCVKPALTAQQTKELFALLGYQPDSSNKEELRLTTKPVFSHTLLQLACAFFTARLECQLLLSAVATLGDNMEWVLQLIQERRHGCSFQAAFDSAKRKLGPELCDSPLALDLYTDDNLSKHGYMTSPPIPPYIPPSEDSLPNKMCHSNTFQSDLIQRNKNKATLSVSSLTCQINATSQKTDLTLKQSENERRFTAVGNVSKEEQKVCNCVKSYDMHRYQCLNCIEEHSVDCPCFRSCVGEEHQVVFAQQHMMTRQELTQSWDKPSKDNLKQHTCINKPSNDFFVVCHDCKYIHDMNCEELLRCYQKVHNVQNTGRLQPAQVEKGVTSHTCLQVGDTYYAVCHTCNKSHDYLCNEYQSCQLSGHKVGYNEKVAPAKPMPLHDCCKSTQPMFACLTCRVFHVASCDSNQCQRHHEVQSVKQVCCTCSDTKLYILCRYCCAQHCKKCWFKQPLDCKCGNPFEVSAV</sequence>
<protein>
    <submittedName>
        <fullName evidence="3">Spermatogenesis-associated protein 2-like protein</fullName>
    </submittedName>
</protein>
<evidence type="ECO:0000259" key="2">
    <source>
        <dbReference type="Pfam" id="PF21388"/>
    </source>
</evidence>
<name>A0A556TQT9_BAGYA</name>
<feature type="domain" description="Spermatogenesis-associated protein 2 PUB-like" evidence="2">
    <location>
        <begin position="16"/>
        <end position="202"/>
    </location>
</feature>
<evidence type="ECO:0000313" key="4">
    <source>
        <dbReference type="Proteomes" id="UP000319801"/>
    </source>
</evidence>
<gene>
    <name evidence="3" type="ORF">Baya_2898</name>
</gene>
<dbReference type="PANTHER" id="PTHR15326">
    <property type="entry name" value="SPERMATOGENESIS-ASSOCIATED PROTEIN 2/TAMOZHENNIC"/>
    <property type="match status" value="1"/>
</dbReference>
<proteinExistence type="inferred from homology"/>
<accession>A0A556TQT9</accession>
<dbReference type="AlphaFoldDB" id="A0A556TQT9"/>
<dbReference type="Pfam" id="PF21388">
    <property type="entry name" value="SPATA2_PUB-like"/>
    <property type="match status" value="1"/>
</dbReference>
<dbReference type="Proteomes" id="UP000319801">
    <property type="component" value="Unassembled WGS sequence"/>
</dbReference>
<dbReference type="GO" id="GO:0005737">
    <property type="term" value="C:cytoplasm"/>
    <property type="evidence" value="ECO:0007669"/>
    <property type="project" value="TreeGrafter"/>
</dbReference>
<organism evidence="3 4">
    <name type="scientific">Bagarius yarrelli</name>
    <name type="common">Goonch</name>
    <name type="synonym">Bagrus yarrelli</name>
    <dbReference type="NCBI Taxonomy" id="175774"/>
    <lineage>
        <taxon>Eukaryota</taxon>
        <taxon>Metazoa</taxon>
        <taxon>Chordata</taxon>
        <taxon>Craniata</taxon>
        <taxon>Vertebrata</taxon>
        <taxon>Euteleostomi</taxon>
        <taxon>Actinopterygii</taxon>
        <taxon>Neopterygii</taxon>
        <taxon>Teleostei</taxon>
        <taxon>Ostariophysi</taxon>
        <taxon>Siluriformes</taxon>
        <taxon>Sisoridae</taxon>
        <taxon>Sisorinae</taxon>
        <taxon>Bagarius</taxon>
    </lineage>
</organism>
<dbReference type="Gene3D" id="1.20.58.2190">
    <property type="match status" value="1"/>
</dbReference>
<comment type="caution">
    <text evidence="3">The sequence shown here is derived from an EMBL/GenBank/DDBJ whole genome shotgun (WGS) entry which is preliminary data.</text>
</comment>
<dbReference type="InterPro" id="IPR036339">
    <property type="entry name" value="PUB-like_dom_sf"/>
</dbReference>
<keyword evidence="4" id="KW-1185">Reference proteome</keyword>
<dbReference type="InterPro" id="IPR048839">
    <property type="entry name" value="SPATA2_PUB-like"/>
</dbReference>
<dbReference type="EMBL" id="VCAZ01000011">
    <property type="protein sequence ID" value="TSK38482.1"/>
    <property type="molecule type" value="Genomic_DNA"/>
</dbReference>
<dbReference type="PANTHER" id="PTHR15326:SF7">
    <property type="entry name" value="SPERMATOGENESIS-ASSOCIATED PROTEIN 2-LIKE PROTEIN"/>
    <property type="match status" value="1"/>
</dbReference>
<reference evidence="3 4" key="1">
    <citation type="journal article" date="2019" name="Genome Biol. Evol.">
        <title>Whole-Genome Sequencing of the Giant Devil Catfish, Bagarius yarrelli.</title>
        <authorList>
            <person name="Jiang W."/>
            <person name="Lv Y."/>
            <person name="Cheng L."/>
            <person name="Yang K."/>
            <person name="Chao B."/>
            <person name="Wang X."/>
            <person name="Li Y."/>
            <person name="Pan X."/>
            <person name="You X."/>
            <person name="Zhang Y."/>
            <person name="Yang J."/>
            <person name="Li J."/>
            <person name="Zhang X."/>
            <person name="Liu S."/>
            <person name="Sun C."/>
            <person name="Yang J."/>
            <person name="Shi Q."/>
        </authorList>
    </citation>
    <scope>NUCLEOTIDE SEQUENCE [LARGE SCALE GENOMIC DNA]</scope>
    <source>
        <strain evidence="3">JWS20170419001</strain>
        <tissue evidence="3">Muscle</tissue>
    </source>
</reference>